<feature type="transmembrane region" description="Helical" evidence="1">
    <location>
        <begin position="69"/>
        <end position="93"/>
    </location>
</feature>
<dbReference type="PaxDb" id="2903-EOD41326"/>
<evidence type="ECO:0000256" key="1">
    <source>
        <dbReference type="SAM" id="Phobius"/>
    </source>
</evidence>
<name>A0A0D3KZZ1_EMIH1</name>
<keyword evidence="3" id="KW-1185">Reference proteome</keyword>
<keyword evidence="1" id="KW-0812">Transmembrane</keyword>
<dbReference type="KEGG" id="ehx:EMIHUDRAFT_351284"/>
<keyword evidence="1" id="KW-1133">Transmembrane helix</keyword>
<evidence type="ECO:0000313" key="2">
    <source>
        <dbReference type="EnsemblProtists" id="EOD41326"/>
    </source>
</evidence>
<dbReference type="AlphaFoldDB" id="A0A0D3KZZ1"/>
<dbReference type="RefSeq" id="XP_005793755.1">
    <property type="nucleotide sequence ID" value="XM_005793698.1"/>
</dbReference>
<reference evidence="3" key="1">
    <citation type="journal article" date="2013" name="Nature">
        <title>Pan genome of the phytoplankton Emiliania underpins its global distribution.</title>
        <authorList>
            <person name="Read B.A."/>
            <person name="Kegel J."/>
            <person name="Klute M.J."/>
            <person name="Kuo A."/>
            <person name="Lefebvre S.C."/>
            <person name="Maumus F."/>
            <person name="Mayer C."/>
            <person name="Miller J."/>
            <person name="Monier A."/>
            <person name="Salamov A."/>
            <person name="Young J."/>
            <person name="Aguilar M."/>
            <person name="Claverie J.M."/>
            <person name="Frickenhaus S."/>
            <person name="Gonzalez K."/>
            <person name="Herman E.K."/>
            <person name="Lin Y.C."/>
            <person name="Napier J."/>
            <person name="Ogata H."/>
            <person name="Sarno A.F."/>
            <person name="Shmutz J."/>
            <person name="Schroeder D."/>
            <person name="de Vargas C."/>
            <person name="Verret F."/>
            <person name="von Dassow P."/>
            <person name="Valentin K."/>
            <person name="Van de Peer Y."/>
            <person name="Wheeler G."/>
            <person name="Dacks J.B."/>
            <person name="Delwiche C.F."/>
            <person name="Dyhrman S.T."/>
            <person name="Glockner G."/>
            <person name="John U."/>
            <person name="Richards T."/>
            <person name="Worden A.Z."/>
            <person name="Zhang X."/>
            <person name="Grigoriev I.V."/>
            <person name="Allen A.E."/>
            <person name="Bidle K."/>
            <person name="Borodovsky M."/>
            <person name="Bowler C."/>
            <person name="Brownlee C."/>
            <person name="Cock J.M."/>
            <person name="Elias M."/>
            <person name="Gladyshev V.N."/>
            <person name="Groth M."/>
            <person name="Guda C."/>
            <person name="Hadaegh A."/>
            <person name="Iglesias-Rodriguez M.D."/>
            <person name="Jenkins J."/>
            <person name="Jones B.M."/>
            <person name="Lawson T."/>
            <person name="Leese F."/>
            <person name="Lindquist E."/>
            <person name="Lobanov A."/>
            <person name="Lomsadze A."/>
            <person name="Malik S.B."/>
            <person name="Marsh M.E."/>
            <person name="Mackinder L."/>
            <person name="Mock T."/>
            <person name="Mueller-Roeber B."/>
            <person name="Pagarete A."/>
            <person name="Parker M."/>
            <person name="Probert I."/>
            <person name="Quesneville H."/>
            <person name="Raines C."/>
            <person name="Rensing S.A."/>
            <person name="Riano-Pachon D.M."/>
            <person name="Richier S."/>
            <person name="Rokitta S."/>
            <person name="Shiraiwa Y."/>
            <person name="Soanes D.M."/>
            <person name="van der Giezen M."/>
            <person name="Wahlund T.M."/>
            <person name="Williams B."/>
            <person name="Wilson W."/>
            <person name="Wolfe G."/>
            <person name="Wurch L.L."/>
        </authorList>
    </citation>
    <scope>NUCLEOTIDE SEQUENCE</scope>
</reference>
<organism evidence="2 3">
    <name type="scientific">Emiliania huxleyi (strain CCMP1516)</name>
    <dbReference type="NCBI Taxonomy" id="280463"/>
    <lineage>
        <taxon>Eukaryota</taxon>
        <taxon>Haptista</taxon>
        <taxon>Haptophyta</taxon>
        <taxon>Prymnesiophyceae</taxon>
        <taxon>Isochrysidales</taxon>
        <taxon>Noelaerhabdaceae</taxon>
        <taxon>Emiliania</taxon>
    </lineage>
</organism>
<evidence type="ECO:0000313" key="3">
    <source>
        <dbReference type="Proteomes" id="UP000013827"/>
    </source>
</evidence>
<sequence length="197" mass="19529">MPPPHPAGTSYSRPRRLNPFENFGDWLPSVRLPFQAGSSEDGSGDGAGSGYPPILIESKAQIWPGGPTALPPVACAGIFALAPLTMLLLWVYIAFATCRGGKRVEGGAALAPAPAARASDSDGGLRRVEKADVAGTAGASSSSSSAAAAAAAARAGSSSTAASSSTARGSSAFVSANEYCSSAADEADAISSARAQV</sequence>
<protein>
    <submittedName>
        <fullName evidence="2">Uncharacterized protein</fullName>
    </submittedName>
</protein>
<dbReference type="EnsemblProtists" id="EOD41326">
    <property type="protein sequence ID" value="EOD41326"/>
    <property type="gene ID" value="EMIHUDRAFT_351284"/>
</dbReference>
<dbReference type="HOGENOM" id="CLU_1386435_0_0_1"/>
<dbReference type="Proteomes" id="UP000013827">
    <property type="component" value="Unassembled WGS sequence"/>
</dbReference>
<dbReference type="GeneID" id="17286596"/>
<proteinExistence type="predicted"/>
<keyword evidence="1" id="KW-0472">Membrane</keyword>
<reference evidence="2" key="2">
    <citation type="submission" date="2024-10" db="UniProtKB">
        <authorList>
            <consortium name="EnsemblProtists"/>
        </authorList>
    </citation>
    <scope>IDENTIFICATION</scope>
</reference>
<accession>A0A0D3KZZ1</accession>